<dbReference type="Pfam" id="PF07676">
    <property type="entry name" value="PD40"/>
    <property type="match status" value="2"/>
</dbReference>
<protein>
    <submittedName>
        <fullName evidence="4">Uncharacterized protein</fullName>
    </submittedName>
</protein>
<dbReference type="Gene3D" id="3.40.50.1820">
    <property type="entry name" value="alpha/beta hydrolase"/>
    <property type="match status" value="1"/>
</dbReference>
<dbReference type="AlphaFoldDB" id="A0A316KZ91"/>
<dbReference type="OrthoDB" id="1185352at2"/>
<dbReference type="PANTHER" id="PTHR40841">
    <property type="entry name" value="SIDEROPHORE TRIACETYLFUSARININE C ESTERASE"/>
    <property type="match status" value="1"/>
</dbReference>
<dbReference type="InterPro" id="IPR011659">
    <property type="entry name" value="WD40"/>
</dbReference>
<organism evidence="4 5">
    <name type="scientific">Flagellimonas aquimarina</name>
    <dbReference type="NCBI Taxonomy" id="2201895"/>
    <lineage>
        <taxon>Bacteria</taxon>
        <taxon>Pseudomonadati</taxon>
        <taxon>Bacteroidota</taxon>
        <taxon>Flavobacteriia</taxon>
        <taxon>Flavobacteriales</taxon>
        <taxon>Flavobacteriaceae</taxon>
        <taxon>Flagellimonas</taxon>
    </lineage>
</organism>
<dbReference type="SUPFAM" id="SSF53474">
    <property type="entry name" value="alpha/beta-Hydrolases"/>
    <property type="match status" value="1"/>
</dbReference>
<dbReference type="Proteomes" id="UP000245762">
    <property type="component" value="Unassembled WGS sequence"/>
</dbReference>
<dbReference type="SUPFAM" id="SSF82171">
    <property type="entry name" value="DPP6 N-terminal domain-like"/>
    <property type="match status" value="1"/>
</dbReference>
<dbReference type="PANTHER" id="PTHR40841:SF2">
    <property type="entry name" value="SIDEROPHORE-DEGRADING ESTERASE (EUROFUNG)"/>
    <property type="match status" value="1"/>
</dbReference>
<dbReference type="InterPro" id="IPR029058">
    <property type="entry name" value="AB_hydrolase_fold"/>
</dbReference>
<evidence type="ECO:0000256" key="1">
    <source>
        <dbReference type="ARBA" id="ARBA00005622"/>
    </source>
</evidence>
<evidence type="ECO:0000313" key="5">
    <source>
        <dbReference type="Proteomes" id="UP000245762"/>
    </source>
</evidence>
<keyword evidence="5" id="KW-1185">Reference proteome</keyword>
<feature type="signal peptide" evidence="3">
    <location>
        <begin position="1"/>
        <end position="20"/>
    </location>
</feature>
<reference evidence="4 5" key="1">
    <citation type="submission" date="2018-05" db="EMBL/GenBank/DDBJ databases">
        <title>Complete genome sequence of Flagellimonas aquimarina ECD12 isolated from seaweed Ecklonia cava.</title>
        <authorList>
            <person name="Choi S."/>
            <person name="Seong C."/>
        </authorList>
    </citation>
    <scope>NUCLEOTIDE SEQUENCE [LARGE SCALE GENOMIC DNA]</scope>
    <source>
        <strain evidence="4 5">ECD12</strain>
    </source>
</reference>
<keyword evidence="3" id="KW-0732">Signal</keyword>
<name>A0A316KZ91_9FLAO</name>
<dbReference type="RefSeq" id="WP_109663198.1">
    <property type="nucleotide sequence ID" value="NZ_QGEG01000002.1"/>
</dbReference>
<gene>
    <name evidence="4" type="ORF">DKG77_11750</name>
</gene>
<dbReference type="InterPro" id="IPR052558">
    <property type="entry name" value="Siderophore_Hydrolase_D"/>
</dbReference>
<evidence type="ECO:0000256" key="2">
    <source>
        <dbReference type="ARBA" id="ARBA00022801"/>
    </source>
</evidence>
<dbReference type="Pfam" id="PF00756">
    <property type="entry name" value="Esterase"/>
    <property type="match status" value="1"/>
</dbReference>
<feature type="chain" id="PRO_5016332689" evidence="3">
    <location>
        <begin position="21"/>
        <end position="562"/>
    </location>
</feature>
<comment type="similarity">
    <text evidence="1">Belongs to the esterase D family.</text>
</comment>
<evidence type="ECO:0000313" key="4">
    <source>
        <dbReference type="EMBL" id="PWL38901.1"/>
    </source>
</evidence>
<accession>A0A316KZ91</accession>
<dbReference type="GO" id="GO:0016788">
    <property type="term" value="F:hydrolase activity, acting on ester bonds"/>
    <property type="evidence" value="ECO:0007669"/>
    <property type="project" value="TreeGrafter"/>
</dbReference>
<keyword evidence="2" id="KW-0378">Hydrolase</keyword>
<proteinExistence type="inferred from homology"/>
<dbReference type="EMBL" id="QGEG01000002">
    <property type="protein sequence ID" value="PWL38901.1"/>
    <property type="molecule type" value="Genomic_DNA"/>
</dbReference>
<sequence>MRKFKLFLVLATVAFHTLFAQENHIKDDAKAAKTSNFELPKIQVVPIMDTNGNKQYELYIKLPEGYSENKDTRYPVIYYTDAMWHVEMLSGSTEYMLEDVILVGISWQKDINGDLKKEVGEHVSRFRDYSFRKSNKPEIQAKYQFGQASNHLAFIRNDVITYVDNTYRTDPNSRTYFGYSMGGEFGAYILLSQPDTFNNYILGSPSIKNEVEYLSELNTKFGPYEASNRNSSLNANVFISYGSLEEEMEPIDEFIKLLNDRRDDGLTVLKEVIDGNHGTAFPMTAVRSISWLAQLNKPVLGGLYLGQKPPGFTAIPFAPGIVNTEHRELSGFFSPDLKEFYFNRNGGSYEKHALVVFKNIENRWSESYVMPRIGRPVFAPDGRTMHLGKKYMVRTETGWSKVKSLGSYFEDIRIMRLTSSSKGTFVFDEVGSEDGDGVIRYSRLINGKREVPKPFSKEINTGKYNAHPFIAPDESYIIWDGERESGYGDSDLYISFQQKDGSWGEAINLGSNINTEAWESTAFVTPDGKYLFFNRNVGSSDYENVDIFWVDAKVIEDLRPKP</sequence>
<comment type="caution">
    <text evidence="4">The sequence shown here is derived from an EMBL/GenBank/DDBJ whole genome shotgun (WGS) entry which is preliminary data.</text>
</comment>
<evidence type="ECO:0000256" key="3">
    <source>
        <dbReference type="SAM" id="SignalP"/>
    </source>
</evidence>
<dbReference type="InterPro" id="IPR000801">
    <property type="entry name" value="Esterase-like"/>
</dbReference>